<proteinExistence type="predicted"/>
<name>N1ZKW4_9FIRM</name>
<dbReference type="Proteomes" id="UP000012589">
    <property type="component" value="Unassembled WGS sequence"/>
</dbReference>
<dbReference type="AlphaFoldDB" id="N1ZKW4"/>
<reference evidence="1 2" key="1">
    <citation type="journal article" date="2014" name="Genome Announc.">
        <title>Draft genome sequences of the altered schaedler flora, a defined bacterial community from gnotobiotic mice.</title>
        <authorList>
            <person name="Wannemuehler M.J."/>
            <person name="Overstreet A.M."/>
            <person name="Ward D.V."/>
            <person name="Phillips G.J."/>
        </authorList>
    </citation>
    <scope>NUCLEOTIDE SEQUENCE [LARGE SCALE GENOMIC DNA]</scope>
    <source>
        <strain evidence="1 2">ASF492</strain>
    </source>
</reference>
<accession>N1ZKW4</accession>
<organism evidence="1 2">
    <name type="scientific">Eubacterium plexicaudatum ASF492</name>
    <dbReference type="NCBI Taxonomy" id="1235802"/>
    <lineage>
        <taxon>Bacteria</taxon>
        <taxon>Bacillati</taxon>
        <taxon>Bacillota</taxon>
        <taxon>Clostridia</taxon>
        <taxon>Eubacteriales</taxon>
        <taxon>Eubacteriaceae</taxon>
        <taxon>Eubacterium</taxon>
    </lineage>
</organism>
<keyword evidence="2" id="KW-1185">Reference proteome</keyword>
<dbReference type="EMBL" id="AQFT01000232">
    <property type="protein sequence ID" value="EMZ16481.1"/>
    <property type="molecule type" value="Genomic_DNA"/>
</dbReference>
<dbReference type="PATRIC" id="fig|1235802.3.peg.6560"/>
<dbReference type="HOGENOM" id="CLU_2716408_0_0_9"/>
<dbReference type="OrthoDB" id="1823089at2"/>
<gene>
    <name evidence="1" type="ORF">C823_06203</name>
</gene>
<dbReference type="STRING" id="1235802.C823_06203"/>
<comment type="caution">
    <text evidence="1">The sequence shown here is derived from an EMBL/GenBank/DDBJ whole genome shotgun (WGS) entry which is preliminary data.</text>
</comment>
<sequence length="72" mass="8132">MTDPVLSVSYATIASFFEATEGNYRNAMYVMSPVPAITRRNPDAGISCLFRGMTAARFCFRSRTRKPLWVPH</sequence>
<evidence type="ECO:0000313" key="2">
    <source>
        <dbReference type="Proteomes" id="UP000012589"/>
    </source>
</evidence>
<protein>
    <submittedName>
        <fullName evidence="1">Uncharacterized protein</fullName>
    </submittedName>
</protein>
<evidence type="ECO:0000313" key="1">
    <source>
        <dbReference type="EMBL" id="EMZ16481.1"/>
    </source>
</evidence>